<protein>
    <submittedName>
        <fullName evidence="2">Uncharacterized protein</fullName>
    </submittedName>
</protein>
<keyword evidence="3" id="KW-1185">Reference proteome</keyword>
<name>A0AAE0MT20_9PEZI</name>
<dbReference type="GeneID" id="87858519"/>
<evidence type="ECO:0000256" key="1">
    <source>
        <dbReference type="SAM" id="MobiDB-lite"/>
    </source>
</evidence>
<dbReference type="RefSeq" id="XP_062683343.1">
    <property type="nucleotide sequence ID" value="XM_062821365.1"/>
</dbReference>
<feature type="region of interest" description="Disordered" evidence="1">
    <location>
        <begin position="1"/>
        <end position="232"/>
    </location>
</feature>
<dbReference type="AlphaFoldDB" id="A0AAE0MT20"/>
<feature type="compositionally biased region" description="Acidic residues" evidence="1">
    <location>
        <begin position="276"/>
        <end position="285"/>
    </location>
</feature>
<feature type="region of interest" description="Disordered" evidence="1">
    <location>
        <begin position="260"/>
        <end position="285"/>
    </location>
</feature>
<accession>A0AAE0MT20</accession>
<comment type="caution">
    <text evidence="2">The sequence shown here is derived from an EMBL/GenBank/DDBJ whole genome shotgun (WGS) entry which is preliminary data.</text>
</comment>
<sequence>MWPSNSNIKVMPQGAAPSSPPLSPGSSRKGSPWHGPMPPQFCPPPMPSITVLRPDGLHGPSFSFTRAIDPDQLSPQSCSTSSATSSDSDDDAGPDSLPRSMQPSPSLSPPPTRPGRIVTNSNLIVEEMSEASDDDDNAGVPVIYPDTIEYAESERSRSRSRRHREVDESVMYNLGQLNCSDDSDSTDIEEAEHREILRRHREERRRKRMTSGSIGKRTFSESIGSDSDREDPRDFKRFFSAEDLGSPGARRIYRSVGGRRRSVQVSDLMPPPRIDEIDEPESSNEEILVDESMLSRELPYYECVMEIDSP</sequence>
<reference evidence="2" key="2">
    <citation type="submission" date="2023-06" db="EMBL/GenBank/DDBJ databases">
        <authorList>
            <consortium name="Lawrence Berkeley National Laboratory"/>
            <person name="Haridas S."/>
            <person name="Hensen N."/>
            <person name="Bonometti L."/>
            <person name="Westerberg I."/>
            <person name="Brannstrom I.O."/>
            <person name="Guillou S."/>
            <person name="Cros-Aarteil S."/>
            <person name="Calhoun S."/>
            <person name="Kuo A."/>
            <person name="Mondo S."/>
            <person name="Pangilinan J."/>
            <person name="Riley R."/>
            <person name="Labutti K."/>
            <person name="Andreopoulos B."/>
            <person name="Lipzen A."/>
            <person name="Chen C."/>
            <person name="Yanf M."/>
            <person name="Daum C."/>
            <person name="Ng V."/>
            <person name="Clum A."/>
            <person name="Steindorff A."/>
            <person name="Ohm R."/>
            <person name="Martin F."/>
            <person name="Silar P."/>
            <person name="Natvig D."/>
            <person name="Lalanne C."/>
            <person name="Gautier V."/>
            <person name="Ament-Velasquez S.L."/>
            <person name="Kruys A."/>
            <person name="Hutchinson M.I."/>
            <person name="Powell A.J."/>
            <person name="Barry K."/>
            <person name="Miller A.N."/>
            <person name="Grigoriev I.V."/>
            <person name="Debuchy R."/>
            <person name="Gladieux P."/>
            <person name="Thoren M.H."/>
            <person name="Johannesson H."/>
        </authorList>
    </citation>
    <scope>NUCLEOTIDE SEQUENCE</scope>
    <source>
        <strain evidence="2">CBS 560.94</strain>
    </source>
</reference>
<feature type="compositionally biased region" description="Low complexity" evidence="1">
    <location>
        <begin position="71"/>
        <end position="86"/>
    </location>
</feature>
<gene>
    <name evidence="2" type="ORF">B0H65DRAFT_170729</name>
</gene>
<evidence type="ECO:0000313" key="2">
    <source>
        <dbReference type="EMBL" id="KAK3348261.1"/>
    </source>
</evidence>
<feature type="compositionally biased region" description="Low complexity" evidence="1">
    <location>
        <begin position="94"/>
        <end position="105"/>
    </location>
</feature>
<feature type="compositionally biased region" description="Acidic residues" evidence="1">
    <location>
        <begin position="127"/>
        <end position="137"/>
    </location>
</feature>
<feature type="compositionally biased region" description="Basic residues" evidence="1">
    <location>
        <begin position="196"/>
        <end position="209"/>
    </location>
</feature>
<proteinExistence type="predicted"/>
<reference evidence="2" key="1">
    <citation type="journal article" date="2023" name="Mol. Phylogenet. Evol.">
        <title>Genome-scale phylogeny and comparative genomics of the fungal order Sordariales.</title>
        <authorList>
            <person name="Hensen N."/>
            <person name="Bonometti L."/>
            <person name="Westerberg I."/>
            <person name="Brannstrom I.O."/>
            <person name="Guillou S."/>
            <person name="Cros-Aarteil S."/>
            <person name="Calhoun S."/>
            <person name="Haridas S."/>
            <person name="Kuo A."/>
            <person name="Mondo S."/>
            <person name="Pangilinan J."/>
            <person name="Riley R."/>
            <person name="LaButti K."/>
            <person name="Andreopoulos B."/>
            <person name="Lipzen A."/>
            <person name="Chen C."/>
            <person name="Yan M."/>
            <person name="Daum C."/>
            <person name="Ng V."/>
            <person name="Clum A."/>
            <person name="Steindorff A."/>
            <person name="Ohm R.A."/>
            <person name="Martin F."/>
            <person name="Silar P."/>
            <person name="Natvig D.O."/>
            <person name="Lalanne C."/>
            <person name="Gautier V."/>
            <person name="Ament-Velasquez S.L."/>
            <person name="Kruys A."/>
            <person name="Hutchinson M.I."/>
            <person name="Powell A.J."/>
            <person name="Barry K."/>
            <person name="Miller A.N."/>
            <person name="Grigoriev I.V."/>
            <person name="Debuchy R."/>
            <person name="Gladieux P."/>
            <person name="Hiltunen Thoren M."/>
            <person name="Johannesson H."/>
        </authorList>
    </citation>
    <scope>NUCLEOTIDE SEQUENCE</scope>
    <source>
        <strain evidence="2">CBS 560.94</strain>
    </source>
</reference>
<organism evidence="2 3">
    <name type="scientific">Neurospora tetraspora</name>
    <dbReference type="NCBI Taxonomy" id="94610"/>
    <lineage>
        <taxon>Eukaryota</taxon>
        <taxon>Fungi</taxon>
        <taxon>Dikarya</taxon>
        <taxon>Ascomycota</taxon>
        <taxon>Pezizomycotina</taxon>
        <taxon>Sordariomycetes</taxon>
        <taxon>Sordariomycetidae</taxon>
        <taxon>Sordariales</taxon>
        <taxon>Sordariaceae</taxon>
        <taxon>Neurospora</taxon>
    </lineage>
</organism>
<evidence type="ECO:0000313" key="3">
    <source>
        <dbReference type="Proteomes" id="UP001278500"/>
    </source>
</evidence>
<dbReference type="EMBL" id="JAUEPP010000003">
    <property type="protein sequence ID" value="KAK3348261.1"/>
    <property type="molecule type" value="Genomic_DNA"/>
</dbReference>
<dbReference type="Proteomes" id="UP001278500">
    <property type="component" value="Unassembled WGS sequence"/>
</dbReference>
<feature type="compositionally biased region" description="Acidic residues" evidence="1">
    <location>
        <begin position="181"/>
        <end position="190"/>
    </location>
</feature>
<feature type="compositionally biased region" description="Pro residues" evidence="1">
    <location>
        <begin position="35"/>
        <end position="47"/>
    </location>
</feature>